<name>A3VHH5_9RHOB</name>
<dbReference type="Proteomes" id="UP000002931">
    <property type="component" value="Unassembled WGS sequence"/>
</dbReference>
<sequence>MLTPVADRRVRHLKPPAFIHLFKAAGTSIQIQMRTVLGTDAVPKINDSRSFVADVGAALDDPSVEIICGHYSFARINQAYLAANKGSPVCFTFLRDPVDRLVSSYNYFRETAGEKWHDQAAAMSLDDFALFLLDNDPRAICNHQCQELSADHTPTFAAARANIEAHFAFVGSVDEMEAANRVAQDWLGLRWDAGKRLNVSSHGVTRRRLSPTVRARVAAATAEDQELIAFIRDRGCFVGQAAERTAKSA</sequence>
<evidence type="ECO:0000313" key="1">
    <source>
        <dbReference type="EMBL" id="EAQ12166.1"/>
    </source>
</evidence>
<protein>
    <recommendedName>
        <fullName evidence="3">Sulfotransferase domain-containing protein</fullName>
    </recommendedName>
</protein>
<dbReference type="SUPFAM" id="SSF52540">
    <property type="entry name" value="P-loop containing nucleoside triphosphate hydrolases"/>
    <property type="match status" value="1"/>
</dbReference>
<comment type="caution">
    <text evidence="1">The sequence shown here is derived from an EMBL/GenBank/DDBJ whole genome shotgun (WGS) entry which is preliminary data.</text>
</comment>
<dbReference type="EMBL" id="AAMT01000009">
    <property type="protein sequence ID" value="EAQ12166.1"/>
    <property type="molecule type" value="Genomic_DNA"/>
</dbReference>
<accession>A3VHH5</accession>
<dbReference type="HOGENOM" id="CLU_1114768_0_0_5"/>
<dbReference type="Pfam" id="PF03567">
    <property type="entry name" value="Sulfotransfer_2"/>
    <property type="match status" value="1"/>
</dbReference>
<dbReference type="Gene3D" id="3.40.50.300">
    <property type="entry name" value="P-loop containing nucleotide triphosphate hydrolases"/>
    <property type="match status" value="1"/>
</dbReference>
<keyword evidence="2" id="KW-1185">Reference proteome</keyword>
<dbReference type="InterPro" id="IPR005331">
    <property type="entry name" value="Sulfotransferase"/>
</dbReference>
<dbReference type="GO" id="GO:0016020">
    <property type="term" value="C:membrane"/>
    <property type="evidence" value="ECO:0007669"/>
    <property type="project" value="InterPro"/>
</dbReference>
<dbReference type="AlphaFoldDB" id="A3VHH5"/>
<proteinExistence type="predicted"/>
<gene>
    <name evidence="1" type="ORF">RB2654_08172</name>
</gene>
<dbReference type="OrthoDB" id="1407035at2"/>
<evidence type="ECO:0000313" key="2">
    <source>
        <dbReference type="Proteomes" id="UP000002931"/>
    </source>
</evidence>
<reference evidence="1 2" key="1">
    <citation type="journal article" date="2010" name="J. Bacteriol.">
        <title>Genome sequences of Pelagibaca bermudensis HTCC2601T and Maritimibacter alkaliphilus HTCC2654T, the type strains of two marine Roseobacter genera.</title>
        <authorList>
            <person name="Thrash J.C."/>
            <person name="Cho J.C."/>
            <person name="Ferriera S."/>
            <person name="Johnson J."/>
            <person name="Vergin K.L."/>
            <person name="Giovannoni S.J."/>
        </authorList>
    </citation>
    <scope>NUCLEOTIDE SEQUENCE [LARGE SCALE GENOMIC DNA]</scope>
    <source>
        <strain evidence="1 2">HTCC2654</strain>
    </source>
</reference>
<dbReference type="STRING" id="314271.RB2654_08172"/>
<dbReference type="GO" id="GO:0008146">
    <property type="term" value="F:sulfotransferase activity"/>
    <property type="evidence" value="ECO:0007669"/>
    <property type="project" value="InterPro"/>
</dbReference>
<evidence type="ECO:0008006" key="3">
    <source>
        <dbReference type="Google" id="ProtNLM"/>
    </source>
</evidence>
<dbReference type="InterPro" id="IPR027417">
    <property type="entry name" value="P-loop_NTPase"/>
</dbReference>
<organism evidence="1 2">
    <name type="scientific">Maritimibacter alkaliphilus HTCC2654</name>
    <dbReference type="NCBI Taxonomy" id="314271"/>
    <lineage>
        <taxon>Bacteria</taxon>
        <taxon>Pseudomonadati</taxon>
        <taxon>Pseudomonadota</taxon>
        <taxon>Alphaproteobacteria</taxon>
        <taxon>Rhodobacterales</taxon>
        <taxon>Roseobacteraceae</taxon>
        <taxon>Maritimibacter</taxon>
    </lineage>
</organism>
<dbReference type="RefSeq" id="WP_008330442.1">
    <property type="nucleotide sequence ID" value="NZ_CH902578.1"/>
</dbReference>